<dbReference type="Gene3D" id="3.40.50.150">
    <property type="entry name" value="Vaccinia Virus protein VP39"/>
    <property type="match status" value="1"/>
</dbReference>
<name>A0A0A1TJ62_9HYPO</name>
<feature type="domain" description="Methyltransferase type 11" evidence="3">
    <location>
        <begin position="70"/>
        <end position="169"/>
    </location>
</feature>
<accession>A0A0A1TJ62</accession>
<dbReference type="GO" id="GO:0008757">
    <property type="term" value="F:S-adenosylmethionine-dependent methyltransferase activity"/>
    <property type="evidence" value="ECO:0007669"/>
    <property type="project" value="InterPro"/>
</dbReference>
<feature type="region of interest" description="Disordered" evidence="2">
    <location>
        <begin position="1"/>
        <end position="20"/>
    </location>
</feature>
<dbReference type="STRING" id="1531966.A0A0A1TJ62"/>
<evidence type="ECO:0000313" key="4">
    <source>
        <dbReference type="EMBL" id="CEJ89787.1"/>
    </source>
</evidence>
<organism evidence="4 5">
    <name type="scientific">[Torrubiella] hemipterigena</name>
    <dbReference type="NCBI Taxonomy" id="1531966"/>
    <lineage>
        <taxon>Eukaryota</taxon>
        <taxon>Fungi</taxon>
        <taxon>Dikarya</taxon>
        <taxon>Ascomycota</taxon>
        <taxon>Pezizomycotina</taxon>
        <taxon>Sordariomycetes</taxon>
        <taxon>Hypocreomycetidae</taxon>
        <taxon>Hypocreales</taxon>
        <taxon>Clavicipitaceae</taxon>
        <taxon>Clavicipitaceae incertae sedis</taxon>
        <taxon>'Torrubiella' clade</taxon>
    </lineage>
</organism>
<gene>
    <name evidence="4" type="ORF">VHEMI05612</name>
</gene>
<dbReference type="OrthoDB" id="3647at2759"/>
<proteinExistence type="inferred from homology"/>
<dbReference type="InterPro" id="IPR013216">
    <property type="entry name" value="Methyltransf_11"/>
</dbReference>
<reference evidence="4 5" key="1">
    <citation type="journal article" date="2015" name="Genome Announc.">
        <title>Draft Genome Sequence and Gene Annotation of the Entomopathogenic Fungus Verticillium hemipterigenum.</title>
        <authorList>
            <person name="Horn F."/>
            <person name="Habel A."/>
            <person name="Scharf D.H."/>
            <person name="Dworschak J."/>
            <person name="Brakhage A.A."/>
            <person name="Guthke R."/>
            <person name="Hertweck C."/>
            <person name="Linde J."/>
        </authorList>
    </citation>
    <scope>NUCLEOTIDE SEQUENCE [LARGE SCALE GENOMIC DNA]</scope>
</reference>
<feature type="compositionally biased region" description="Basic and acidic residues" evidence="2">
    <location>
        <begin position="10"/>
        <end position="20"/>
    </location>
</feature>
<dbReference type="HOGENOM" id="CLU_037990_1_0_1"/>
<dbReference type="CDD" id="cd02440">
    <property type="entry name" value="AdoMet_MTases"/>
    <property type="match status" value="1"/>
</dbReference>
<evidence type="ECO:0000256" key="2">
    <source>
        <dbReference type="SAM" id="MobiDB-lite"/>
    </source>
</evidence>
<comment type="similarity">
    <text evidence="1">Belongs to the methyltransferase superfamily. LaeA methyltransferase family.</text>
</comment>
<dbReference type="EMBL" id="CDHN01000003">
    <property type="protein sequence ID" value="CEJ89787.1"/>
    <property type="molecule type" value="Genomic_DNA"/>
</dbReference>
<dbReference type="Pfam" id="PF08241">
    <property type="entry name" value="Methyltransf_11"/>
    <property type="match status" value="1"/>
</dbReference>
<sequence length="245" mass="27418">MAHHHHHHHHDDSGVGERNKEHFNNMDVDAFTQSAVFKRVAEQITQELQQSFPWMGINTDTTEENPIRMLDYACGNGIVSRALATHFPVIRGIDISSNMVEAYNAEATKAGFPCERMHAIEGDVLAGKPFPNADFDLIVMSLALHHVQDPATLTQRLSNLLRPGGVLIILDWVDRKESGCAAHSSKFDHIVTRHGFTETELQSYYSAAGLDGWKWRLFNEMCELPADMSGPQQAFMARGTKPTPQ</sequence>
<evidence type="ECO:0000313" key="5">
    <source>
        <dbReference type="Proteomes" id="UP000039046"/>
    </source>
</evidence>
<dbReference type="PANTHER" id="PTHR43591">
    <property type="entry name" value="METHYLTRANSFERASE"/>
    <property type="match status" value="1"/>
</dbReference>
<evidence type="ECO:0000259" key="3">
    <source>
        <dbReference type="Pfam" id="PF08241"/>
    </source>
</evidence>
<dbReference type="Proteomes" id="UP000039046">
    <property type="component" value="Unassembled WGS sequence"/>
</dbReference>
<dbReference type="AlphaFoldDB" id="A0A0A1TJ62"/>
<dbReference type="InterPro" id="IPR029063">
    <property type="entry name" value="SAM-dependent_MTases_sf"/>
</dbReference>
<protein>
    <recommendedName>
        <fullName evidence="3">Methyltransferase type 11 domain-containing protein</fullName>
    </recommendedName>
</protein>
<evidence type="ECO:0000256" key="1">
    <source>
        <dbReference type="ARBA" id="ARBA00038158"/>
    </source>
</evidence>
<dbReference type="SUPFAM" id="SSF53335">
    <property type="entry name" value="S-adenosyl-L-methionine-dependent methyltransferases"/>
    <property type="match status" value="1"/>
</dbReference>
<keyword evidence="5" id="KW-1185">Reference proteome</keyword>